<dbReference type="PANTHER" id="PTHR23158">
    <property type="entry name" value="MELANOMA INHIBITORY ACTIVITY-RELATED"/>
    <property type="match status" value="1"/>
</dbReference>
<reference evidence="4" key="1">
    <citation type="submission" date="2025-08" db="UniProtKB">
        <authorList>
            <consortium name="Ensembl"/>
        </authorList>
    </citation>
    <scope>IDENTIFICATION</scope>
</reference>
<evidence type="ECO:0000256" key="3">
    <source>
        <dbReference type="SAM" id="MobiDB-lite"/>
    </source>
</evidence>
<evidence type="ECO:0000256" key="1">
    <source>
        <dbReference type="ARBA" id="ARBA00023054"/>
    </source>
</evidence>
<keyword evidence="5" id="KW-1185">Reference proteome</keyword>
<proteinExistence type="predicted"/>
<keyword evidence="1 2" id="KW-0175">Coiled coil</keyword>
<name>A0A8C0QXP2_CANLU</name>
<protein>
    <submittedName>
        <fullName evidence="4">Uncharacterized protein</fullName>
    </submittedName>
</protein>
<dbReference type="GO" id="GO:0006888">
    <property type="term" value="P:endoplasmic reticulum to Golgi vesicle-mediated transport"/>
    <property type="evidence" value="ECO:0007669"/>
    <property type="project" value="TreeGrafter"/>
</dbReference>
<feature type="region of interest" description="Disordered" evidence="3">
    <location>
        <begin position="451"/>
        <end position="490"/>
    </location>
</feature>
<feature type="compositionally biased region" description="Polar residues" evidence="3">
    <location>
        <begin position="116"/>
        <end position="144"/>
    </location>
</feature>
<dbReference type="AlphaFoldDB" id="A0A8C0QXP2"/>
<dbReference type="Proteomes" id="UP000694391">
    <property type="component" value="Unplaced"/>
</dbReference>
<dbReference type="GO" id="GO:0005789">
    <property type="term" value="C:endoplasmic reticulum membrane"/>
    <property type="evidence" value="ECO:0007669"/>
    <property type="project" value="TreeGrafter"/>
</dbReference>
<dbReference type="GO" id="GO:0035459">
    <property type="term" value="P:vesicle cargo loading"/>
    <property type="evidence" value="ECO:0007669"/>
    <property type="project" value="TreeGrafter"/>
</dbReference>
<feature type="compositionally biased region" description="Low complexity" evidence="3">
    <location>
        <begin position="456"/>
        <end position="478"/>
    </location>
</feature>
<feature type="region of interest" description="Disordered" evidence="3">
    <location>
        <begin position="80"/>
        <end position="181"/>
    </location>
</feature>
<accession>A0A8C0QXP2</accession>
<evidence type="ECO:0000313" key="4">
    <source>
        <dbReference type="Ensembl" id="ENSCAFP00020010444.1"/>
    </source>
</evidence>
<sequence length="490" mass="54700">MEGQLAAPEMPPQLVLEQLWAALLEMYESMAYVPGISEFLWDILVCTMVVVFLVTSQHSLRRVIGQLGRQCAQVRVTGKGVEGRRPATQAPEALTSPVGVAGPPTLEILPLAAPNGNPSRSSVEHTTQLLTEGWSSRPANLSQVNDRHPTSGAPQDPGRPPGRKTGGSKVSPDGQGRPDSLMQDLASHRCRMQAEVEKARPQLLSPEGQQAASEDRGQVLPLGQTMLKMLHLLELIRHHMDGGGTVGSREVETQVGPMHLSAVLPLGTPADGDCQGSLHGPDAQKEELSRELMQENQRIGGLTGQITYLQAEEVSMLMENAQLESEIQKLQVKLQRQPEMSEEHIHRLERKWAEEEKQCVEMERQLPKVHKRLTITCQIRNLYKKMAEDLCRELQRTTFSHEQEDLLWQRRAWESQRAALSAERELHELRRQSHQLRQRLAHISRARVQPVPWGPRAPAAAPAAPRRPRGLQGPLRPQVPQQRAGERLQV</sequence>
<feature type="coiled-coil region" evidence="2">
    <location>
        <begin position="419"/>
        <end position="446"/>
    </location>
</feature>
<dbReference type="PANTHER" id="PTHR23158:SF59">
    <property type="match status" value="1"/>
</dbReference>
<evidence type="ECO:0000256" key="2">
    <source>
        <dbReference type="SAM" id="Coils"/>
    </source>
</evidence>
<reference evidence="4" key="2">
    <citation type="submission" date="2025-09" db="UniProtKB">
        <authorList>
            <consortium name="Ensembl"/>
        </authorList>
    </citation>
    <scope>IDENTIFICATION</scope>
</reference>
<evidence type="ECO:0000313" key="5">
    <source>
        <dbReference type="Proteomes" id="UP000694391"/>
    </source>
</evidence>
<dbReference type="GO" id="GO:0070971">
    <property type="term" value="C:endoplasmic reticulum exit site"/>
    <property type="evidence" value="ECO:0007669"/>
    <property type="project" value="TreeGrafter"/>
</dbReference>
<dbReference type="InterPro" id="IPR051500">
    <property type="entry name" value="cTAGE_MIA/OTOR"/>
</dbReference>
<dbReference type="GeneTree" id="ENSGT00950000185378"/>
<dbReference type="GO" id="GO:0009306">
    <property type="term" value="P:protein secretion"/>
    <property type="evidence" value="ECO:0007669"/>
    <property type="project" value="TreeGrafter"/>
</dbReference>
<dbReference type="Ensembl" id="ENSCAFT00020012130.1">
    <property type="protein sequence ID" value="ENSCAFP00020010444.1"/>
    <property type="gene ID" value="ENSCAFG00020008481.1"/>
</dbReference>
<organism evidence="4 5">
    <name type="scientific">Canis lupus dingo</name>
    <name type="common">dingo</name>
    <dbReference type="NCBI Taxonomy" id="286419"/>
    <lineage>
        <taxon>Eukaryota</taxon>
        <taxon>Metazoa</taxon>
        <taxon>Chordata</taxon>
        <taxon>Craniata</taxon>
        <taxon>Vertebrata</taxon>
        <taxon>Euteleostomi</taxon>
        <taxon>Mammalia</taxon>
        <taxon>Eutheria</taxon>
        <taxon>Laurasiatheria</taxon>
        <taxon>Carnivora</taxon>
        <taxon>Caniformia</taxon>
        <taxon>Canidae</taxon>
        <taxon>Canis</taxon>
    </lineage>
</organism>